<dbReference type="PANTHER" id="PTHR13976">
    <property type="entry name" value="HETEROGENEOUS NUCLEAR RIBONUCLEOPROTEIN-RELATED"/>
    <property type="match status" value="1"/>
</dbReference>
<name>A0A0N7ZJH8_9CRUS</name>
<evidence type="ECO:0000256" key="1">
    <source>
        <dbReference type="ARBA" id="ARBA00008866"/>
    </source>
</evidence>
<evidence type="ECO:0000313" key="7">
    <source>
        <dbReference type="EMBL" id="JAI84088.1"/>
    </source>
</evidence>
<dbReference type="FunFam" id="3.30.70.330:FF:000041">
    <property type="entry name" value="Epithelial splicing regulatory protein 1"/>
    <property type="match status" value="1"/>
</dbReference>
<dbReference type="InterPro" id="IPR035979">
    <property type="entry name" value="RBD_domain_sf"/>
</dbReference>
<dbReference type="OrthoDB" id="431068at2759"/>
<evidence type="ECO:0000256" key="6">
    <source>
        <dbReference type="SAM" id="MobiDB-lite"/>
    </source>
</evidence>
<keyword evidence="5" id="KW-0508">mRNA splicing</keyword>
<reference evidence="7" key="1">
    <citation type="submission" date="2015-10" db="EMBL/GenBank/DDBJ databases">
        <title>Daphnia magna gene sets from two clonal populations assembled and annotated with EvidentialGene.</title>
        <authorList>
            <person name="Gilbert D."/>
            <person name="Podicheti R."/>
            <person name="Orsini L."/>
            <person name="Colbourne J."/>
            <person name="Pfrender M."/>
        </authorList>
    </citation>
    <scope>NUCLEOTIDE SEQUENCE</scope>
</reference>
<dbReference type="SUPFAM" id="SSF53098">
    <property type="entry name" value="Ribonuclease H-like"/>
    <property type="match status" value="1"/>
</dbReference>
<dbReference type="GO" id="GO:0008380">
    <property type="term" value="P:RNA splicing"/>
    <property type="evidence" value="ECO:0007669"/>
    <property type="project" value="UniProtKB-KW"/>
</dbReference>
<protein>
    <submittedName>
        <fullName evidence="7">Epithelial splicing regulatory protein</fullName>
    </submittedName>
</protein>
<evidence type="ECO:0000256" key="5">
    <source>
        <dbReference type="ARBA" id="ARBA00023187"/>
    </source>
</evidence>
<dbReference type="SUPFAM" id="SSF54928">
    <property type="entry name" value="RNA-binding domain, RBD"/>
    <property type="match status" value="2"/>
</dbReference>
<evidence type="ECO:0000256" key="2">
    <source>
        <dbReference type="ARBA" id="ARBA00022664"/>
    </source>
</evidence>
<sequence>MATTYLSVVHLATAGLNGPLLGSDEEEIVLICLVVVNIQTNQVVTVQDYWVKPRSADINENVLSEQAREEMGLSEELIRTKGNSLEQVLSQVDSFLQKVSTEVEQKTASQAANVVIVTDGQLPLRQCLLPETCSKGIADPPAIFGHFYDLRKEFRKGFPNAPEINSIQDMMNYLNLEPEETAGVVQQNATRREAQDMGRILQRLVKEGHKFDNPETIHLRLEPGICSKDEEVDSNTVVRARGLPWQSSDQDIARFFRGLNVARGGVALCLSAQGRRNGEALVRFVSSEHRDMALKRHKHHIGPRYIEVYKATGDDFIDVAGGSNNEAQNFLSRSGQVIVRMRGLPYDCTAKQVVEFFESGGEDVGSTVLDGDAGVLFVKKHDGRATGDAFVMFATEEEGSKALAKHRDIIGSRYIELFRSTTAEVQQVLNRSMDPRTYETQAPLIPQLPQMPLLPQQMITSGTRKDCIRLRGLPYEAQVEHILEFLGEHAKSIVYQGVHMVYNAQGQPSGEAFIQMDSEQSSFQAAHQRHHRYMVFGKKQRYIEVFQCSGEDMHVVLTGGLALPSTPATPKALLSPGMLPWDQLSSPAAAAAAAVAAAAAASSPLSNAQAQLLQAQAQAQVQAQAMQEQVQAQAQAVQIHSVQAQLAAHALKQQEGLWLMGLAPPPSPATSNPSLSRPPPTPSTYTLSSRHSNPSSVDRQHRSSAGPIGAQSQQPPPSGLGLLGQGGVRSAPFMQNSHQAFQHLGLGMGGLGMAGLGMGNLTVQQELAALQQFPMLSANFPGLNFGQIGATSNGAGGSGASAAPPSLNHPHHPLFLLGLQHGQNQLARNNQAGLANALQAAKAAGSFFPGMSSQPASNQLGGGFKRSWEAAFQQQQQHADASQAVAAAAMAAAAAAAAAKRQWPPHLGGASGTGAGPSSSLTFPSSIYPAL</sequence>
<feature type="region of interest" description="Disordered" evidence="6">
    <location>
        <begin position="661"/>
        <end position="729"/>
    </location>
</feature>
<dbReference type="Gene3D" id="3.30.420.10">
    <property type="entry name" value="Ribonuclease H-like superfamily/Ribonuclease H"/>
    <property type="match status" value="1"/>
</dbReference>
<dbReference type="Gene3D" id="3.30.70.330">
    <property type="match status" value="3"/>
</dbReference>
<evidence type="ECO:0000256" key="4">
    <source>
        <dbReference type="ARBA" id="ARBA00022884"/>
    </source>
</evidence>
<dbReference type="AlphaFoldDB" id="A0A0N7ZJH8"/>
<dbReference type="CDD" id="cd12741">
    <property type="entry name" value="RRM2_Fusilli"/>
    <property type="match status" value="1"/>
</dbReference>
<dbReference type="InterPro" id="IPR012337">
    <property type="entry name" value="RNaseH-like_sf"/>
</dbReference>
<dbReference type="EMBL" id="GDIP01239313">
    <property type="protein sequence ID" value="JAI84088.1"/>
    <property type="molecule type" value="Transcribed_RNA"/>
</dbReference>
<proteinExistence type="inferred from homology"/>
<dbReference type="CDD" id="cd12743">
    <property type="entry name" value="RRM3_Fusilli"/>
    <property type="match status" value="1"/>
</dbReference>
<keyword evidence="3" id="KW-0677">Repeat</keyword>
<dbReference type="InterPro" id="IPR000504">
    <property type="entry name" value="RRM_dom"/>
</dbReference>
<dbReference type="GO" id="GO:0003723">
    <property type="term" value="F:RNA binding"/>
    <property type="evidence" value="ECO:0007669"/>
    <property type="project" value="UniProtKB-UniRule"/>
</dbReference>
<dbReference type="InterPro" id="IPR050666">
    <property type="entry name" value="ESRP"/>
</dbReference>
<comment type="similarity">
    <text evidence="1">Belongs to the ESRP family.</text>
</comment>
<reference evidence="7" key="2">
    <citation type="submission" date="2015-10" db="EMBL/GenBank/DDBJ databases">
        <authorList>
            <person name="Gilbert D.G."/>
        </authorList>
    </citation>
    <scope>NUCLEOTIDE SEQUENCE</scope>
</reference>
<evidence type="ECO:0000256" key="3">
    <source>
        <dbReference type="ARBA" id="ARBA00022737"/>
    </source>
</evidence>
<dbReference type="SMART" id="SM00360">
    <property type="entry name" value="RRM"/>
    <property type="match status" value="3"/>
</dbReference>
<organism evidence="7">
    <name type="scientific">Daphnia magna</name>
    <dbReference type="NCBI Taxonomy" id="35525"/>
    <lineage>
        <taxon>Eukaryota</taxon>
        <taxon>Metazoa</taxon>
        <taxon>Ecdysozoa</taxon>
        <taxon>Arthropoda</taxon>
        <taxon>Crustacea</taxon>
        <taxon>Branchiopoda</taxon>
        <taxon>Diplostraca</taxon>
        <taxon>Cladocera</taxon>
        <taxon>Anomopoda</taxon>
        <taxon>Daphniidae</taxon>
        <taxon>Daphnia</taxon>
    </lineage>
</organism>
<dbReference type="InterPro" id="IPR034980">
    <property type="entry name" value="Fusilli_RRM2"/>
</dbReference>
<dbReference type="GO" id="GO:0006397">
    <property type="term" value="P:mRNA processing"/>
    <property type="evidence" value="ECO:0007669"/>
    <property type="project" value="UniProtKB-KW"/>
</dbReference>
<dbReference type="InterPro" id="IPR012677">
    <property type="entry name" value="Nucleotide-bd_a/b_plait_sf"/>
</dbReference>
<dbReference type="InterPro" id="IPR036397">
    <property type="entry name" value="RNaseH_sf"/>
</dbReference>
<dbReference type="PROSITE" id="PS50102">
    <property type="entry name" value="RRM"/>
    <property type="match status" value="1"/>
</dbReference>
<keyword evidence="4" id="KW-0694">RNA-binding</keyword>
<accession>A0A0N7ZJH8</accession>
<keyword evidence="2" id="KW-0507">mRNA processing</keyword>